<protein>
    <submittedName>
        <fullName evidence="4">L-ribulose-5-phosphate 4-epimerase</fullName>
    </submittedName>
</protein>
<feature type="domain" description="Class II aldolase/adducin N-terminal" evidence="3">
    <location>
        <begin position="7"/>
        <end position="189"/>
    </location>
</feature>
<keyword evidence="1" id="KW-0479">Metal-binding</keyword>
<evidence type="ECO:0000313" key="5">
    <source>
        <dbReference type="Proteomes" id="UP000198508"/>
    </source>
</evidence>
<reference evidence="5" key="1">
    <citation type="submission" date="2016-10" db="EMBL/GenBank/DDBJ databases">
        <authorList>
            <person name="Varghese N."/>
            <person name="Submissions S."/>
        </authorList>
    </citation>
    <scope>NUCLEOTIDE SEQUENCE [LARGE SCALE GENOMIC DNA]</scope>
    <source>
        <strain evidence="5">NLAE-zl-G277</strain>
    </source>
</reference>
<evidence type="ECO:0000256" key="1">
    <source>
        <dbReference type="ARBA" id="ARBA00022723"/>
    </source>
</evidence>
<dbReference type="SMART" id="SM01007">
    <property type="entry name" value="Aldolase_II"/>
    <property type="match status" value="1"/>
</dbReference>
<dbReference type="SUPFAM" id="SSF53639">
    <property type="entry name" value="AraD/HMP-PK domain-like"/>
    <property type="match status" value="1"/>
</dbReference>
<sequence length="196" mass="21113">MNDTIYGQLETAARRAYRRGIQTGSGGNLSARCEGGMIVKSSGGSFADCCRDGSGFVETDLSGNILEGQAGKPTREVFLHGLMYRIADWTGGVMHCHSPWAIAWACGGKALPMVTLHMSLKLGCEIPVLDIPSACVRPEDETAVRRLFEENPRLPAFILASHGVVALGKDVLEAEHNAELVEETAQIAVLKALLYR</sequence>
<dbReference type="STRING" id="460384.SAMN05216313_12121"/>
<keyword evidence="5" id="KW-1185">Reference proteome</keyword>
<proteinExistence type="predicted"/>
<evidence type="ECO:0000259" key="3">
    <source>
        <dbReference type="SMART" id="SM01007"/>
    </source>
</evidence>
<evidence type="ECO:0000313" key="4">
    <source>
        <dbReference type="EMBL" id="SET95329.1"/>
    </source>
</evidence>
<dbReference type="Pfam" id="PF00596">
    <property type="entry name" value="Aldolase_II"/>
    <property type="match status" value="1"/>
</dbReference>
<dbReference type="GO" id="GO:0019323">
    <property type="term" value="P:pentose catabolic process"/>
    <property type="evidence" value="ECO:0007669"/>
    <property type="project" value="TreeGrafter"/>
</dbReference>
<dbReference type="EMBL" id="FOIM01000021">
    <property type="protein sequence ID" value="SET95329.1"/>
    <property type="molecule type" value="Genomic_DNA"/>
</dbReference>
<organism evidence="4 5">
    <name type="scientific">Enterocloster lavalensis</name>
    <dbReference type="NCBI Taxonomy" id="460384"/>
    <lineage>
        <taxon>Bacteria</taxon>
        <taxon>Bacillati</taxon>
        <taxon>Bacillota</taxon>
        <taxon>Clostridia</taxon>
        <taxon>Lachnospirales</taxon>
        <taxon>Lachnospiraceae</taxon>
        <taxon>Enterocloster</taxon>
    </lineage>
</organism>
<evidence type="ECO:0000256" key="2">
    <source>
        <dbReference type="ARBA" id="ARBA00023239"/>
    </source>
</evidence>
<keyword evidence="2" id="KW-0456">Lyase</keyword>
<dbReference type="InterPro" id="IPR036409">
    <property type="entry name" value="Aldolase_II/adducin_N_sf"/>
</dbReference>
<dbReference type="Gene3D" id="3.40.225.10">
    <property type="entry name" value="Class II aldolase/adducin N-terminal domain"/>
    <property type="match status" value="1"/>
</dbReference>
<dbReference type="GO" id="GO:0046872">
    <property type="term" value="F:metal ion binding"/>
    <property type="evidence" value="ECO:0007669"/>
    <property type="project" value="UniProtKB-KW"/>
</dbReference>
<accession>A0A1I0IET0</accession>
<dbReference type="GO" id="GO:0005829">
    <property type="term" value="C:cytosol"/>
    <property type="evidence" value="ECO:0007669"/>
    <property type="project" value="TreeGrafter"/>
</dbReference>
<dbReference type="AlphaFoldDB" id="A0A1I0IET0"/>
<dbReference type="GO" id="GO:0016832">
    <property type="term" value="F:aldehyde-lyase activity"/>
    <property type="evidence" value="ECO:0007669"/>
    <property type="project" value="TreeGrafter"/>
</dbReference>
<dbReference type="PANTHER" id="PTHR22789:SF0">
    <property type="entry name" value="3-OXO-TETRONATE 4-PHOSPHATE DECARBOXYLASE-RELATED"/>
    <property type="match status" value="1"/>
</dbReference>
<dbReference type="InterPro" id="IPR050197">
    <property type="entry name" value="Aldolase_class_II_sugar_metab"/>
</dbReference>
<name>A0A1I0IET0_9FIRM</name>
<dbReference type="RefSeq" id="WP_092366975.1">
    <property type="nucleotide sequence ID" value="NZ_DAINWJ010000054.1"/>
</dbReference>
<dbReference type="PANTHER" id="PTHR22789">
    <property type="entry name" value="FUCULOSE PHOSPHATE ALDOLASE"/>
    <property type="match status" value="1"/>
</dbReference>
<dbReference type="InterPro" id="IPR001303">
    <property type="entry name" value="Aldolase_II/adducin_N"/>
</dbReference>
<dbReference type="Proteomes" id="UP000198508">
    <property type="component" value="Unassembled WGS sequence"/>
</dbReference>
<gene>
    <name evidence="4" type="ORF">SAMN05216313_12121</name>
</gene>